<keyword evidence="2" id="KW-1185">Reference proteome</keyword>
<dbReference type="EMBL" id="JAMZMK010009178">
    <property type="protein sequence ID" value="KAI7736848.1"/>
    <property type="molecule type" value="Genomic_DNA"/>
</dbReference>
<reference evidence="1" key="1">
    <citation type="submission" date="2022-06" db="EMBL/GenBank/DDBJ databases">
        <title>Uncovering the hologenomic basis of an extraordinary plant invasion.</title>
        <authorList>
            <person name="Bieker V.C."/>
            <person name="Martin M.D."/>
            <person name="Gilbert T."/>
            <person name="Hodgins K."/>
            <person name="Battlay P."/>
            <person name="Petersen B."/>
            <person name="Wilson J."/>
        </authorList>
    </citation>
    <scope>NUCLEOTIDE SEQUENCE</scope>
    <source>
        <strain evidence="1">AA19_3_7</strain>
        <tissue evidence="1">Leaf</tissue>
    </source>
</reference>
<evidence type="ECO:0000313" key="1">
    <source>
        <dbReference type="EMBL" id="KAI7736848.1"/>
    </source>
</evidence>
<name>A0AAD5C7N7_AMBAR</name>
<dbReference type="Proteomes" id="UP001206925">
    <property type="component" value="Unassembled WGS sequence"/>
</dbReference>
<gene>
    <name evidence="1" type="ORF">M8C21_013604</name>
</gene>
<comment type="caution">
    <text evidence="1">The sequence shown here is derived from an EMBL/GenBank/DDBJ whole genome shotgun (WGS) entry which is preliminary data.</text>
</comment>
<sequence length="175" mass="19223">MVTNRVLQEQGLSMLSGNGHLNQMRAPLRLCPEFVVKASSINDAERAQLVYGNYDDREAGEGARADDGGIGMNFFGCIRVYISVDVDDVNMVDIGCMFVRFCGRGVGLGRLAVIKSKFRIIDENGTTEMPNGKFTPASLQPTLQPHYYKVGILGLLAFRVATNLVSMLEILGRFI</sequence>
<dbReference type="AlphaFoldDB" id="A0AAD5C7N7"/>
<organism evidence="1 2">
    <name type="scientific">Ambrosia artemisiifolia</name>
    <name type="common">Common ragweed</name>
    <dbReference type="NCBI Taxonomy" id="4212"/>
    <lineage>
        <taxon>Eukaryota</taxon>
        <taxon>Viridiplantae</taxon>
        <taxon>Streptophyta</taxon>
        <taxon>Embryophyta</taxon>
        <taxon>Tracheophyta</taxon>
        <taxon>Spermatophyta</taxon>
        <taxon>Magnoliopsida</taxon>
        <taxon>eudicotyledons</taxon>
        <taxon>Gunneridae</taxon>
        <taxon>Pentapetalae</taxon>
        <taxon>asterids</taxon>
        <taxon>campanulids</taxon>
        <taxon>Asterales</taxon>
        <taxon>Asteraceae</taxon>
        <taxon>Asteroideae</taxon>
        <taxon>Heliantheae alliance</taxon>
        <taxon>Heliantheae</taxon>
        <taxon>Ambrosia</taxon>
    </lineage>
</organism>
<evidence type="ECO:0000313" key="2">
    <source>
        <dbReference type="Proteomes" id="UP001206925"/>
    </source>
</evidence>
<accession>A0AAD5C7N7</accession>
<proteinExistence type="predicted"/>
<protein>
    <submittedName>
        <fullName evidence="1">Uncharacterized protein</fullName>
    </submittedName>
</protein>